<dbReference type="PANTHER" id="PTHR43792">
    <property type="entry name" value="GNAT FAMILY, PUTATIVE (AFU_ORTHOLOGUE AFUA_3G00765)-RELATED-RELATED"/>
    <property type="match status" value="1"/>
</dbReference>
<dbReference type="InterPro" id="IPR051531">
    <property type="entry name" value="N-acetyltransferase"/>
</dbReference>
<gene>
    <name evidence="5" type="ORF">JOC83_001693</name>
</gene>
<name>A0ABS2QTP4_9BACI</name>
<dbReference type="EMBL" id="JAFBFC010000003">
    <property type="protein sequence ID" value="MBM7702846.1"/>
    <property type="molecule type" value="Genomic_DNA"/>
</dbReference>
<evidence type="ECO:0000313" key="5">
    <source>
        <dbReference type="EMBL" id="MBM7702846.1"/>
    </source>
</evidence>
<organism evidence="5 6">
    <name type="scientific">Priestia iocasae</name>
    <dbReference type="NCBI Taxonomy" id="2291674"/>
    <lineage>
        <taxon>Bacteria</taxon>
        <taxon>Bacillati</taxon>
        <taxon>Bacillota</taxon>
        <taxon>Bacilli</taxon>
        <taxon>Bacillales</taxon>
        <taxon>Bacillaceae</taxon>
        <taxon>Priestia</taxon>
    </lineage>
</organism>
<dbReference type="InterPro" id="IPR000182">
    <property type="entry name" value="GNAT_dom"/>
</dbReference>
<evidence type="ECO:0000259" key="4">
    <source>
        <dbReference type="PROSITE" id="PS51186"/>
    </source>
</evidence>
<dbReference type="SUPFAM" id="SSF55729">
    <property type="entry name" value="Acyl-CoA N-acyltransferases (Nat)"/>
    <property type="match status" value="1"/>
</dbReference>
<protein>
    <submittedName>
        <fullName evidence="5">Ribosomal-protein-alanine N-acetyltransferase</fullName>
        <ecNumber evidence="5">2.3.1.267</ecNumber>
    </submittedName>
</protein>
<dbReference type="GO" id="GO:0008999">
    <property type="term" value="F:protein-N-terminal-alanine acetyltransferase activity"/>
    <property type="evidence" value="ECO:0007669"/>
    <property type="project" value="UniProtKB-EC"/>
</dbReference>
<keyword evidence="1 5" id="KW-0808">Transferase</keyword>
<evidence type="ECO:0000256" key="1">
    <source>
        <dbReference type="ARBA" id="ARBA00022679"/>
    </source>
</evidence>
<feature type="domain" description="N-acetyltransferase" evidence="4">
    <location>
        <begin position="3"/>
        <end position="161"/>
    </location>
</feature>
<accession>A0ABS2QTP4</accession>
<dbReference type="RefSeq" id="WP_205186187.1">
    <property type="nucleotide sequence ID" value="NZ_JAFBFC010000003.1"/>
</dbReference>
<proteinExistence type="inferred from homology"/>
<dbReference type="PANTHER" id="PTHR43792:SF8">
    <property type="entry name" value="[RIBOSOMAL PROTEIN US5]-ALANINE N-ACETYLTRANSFERASE"/>
    <property type="match status" value="1"/>
</dbReference>
<dbReference type="PROSITE" id="PS51186">
    <property type="entry name" value="GNAT"/>
    <property type="match status" value="1"/>
</dbReference>
<comment type="caution">
    <text evidence="5">The sequence shown here is derived from an EMBL/GenBank/DDBJ whole genome shotgun (WGS) entry which is preliminary data.</text>
</comment>
<evidence type="ECO:0000313" key="6">
    <source>
        <dbReference type="Proteomes" id="UP000809829"/>
    </source>
</evidence>
<evidence type="ECO:0000256" key="2">
    <source>
        <dbReference type="ARBA" id="ARBA00023315"/>
    </source>
</evidence>
<dbReference type="Gene3D" id="3.40.630.30">
    <property type="match status" value="1"/>
</dbReference>
<keyword evidence="6" id="KW-1185">Reference proteome</keyword>
<dbReference type="InterPro" id="IPR016181">
    <property type="entry name" value="Acyl_CoA_acyltransferase"/>
</dbReference>
<evidence type="ECO:0000256" key="3">
    <source>
        <dbReference type="ARBA" id="ARBA00038502"/>
    </source>
</evidence>
<keyword evidence="2 5" id="KW-0012">Acyltransferase</keyword>
<comment type="similarity">
    <text evidence="3">Belongs to the acetyltransferase family. RimJ subfamily.</text>
</comment>
<sequence>MGIYIELLKEEDAYELLRFERDNRAFFEQMVPSRGEEYYDWDTFQVRHNELLKEHDDGTSFFYLIRNEEEQLVGRVNLVDINFVERSGHIGYRVGERHVGKGIAYQAVQLLLTEVMQKGIKTIHAKTTKENVASQKVLKRNEFEEEIDNEPFFVHYRWHAK</sequence>
<dbReference type="Pfam" id="PF13302">
    <property type="entry name" value="Acetyltransf_3"/>
    <property type="match status" value="1"/>
</dbReference>
<reference evidence="5 6" key="1">
    <citation type="submission" date="2021-01" db="EMBL/GenBank/DDBJ databases">
        <title>Genomic Encyclopedia of Type Strains, Phase IV (KMG-IV): sequencing the most valuable type-strain genomes for metagenomic binning, comparative biology and taxonomic classification.</title>
        <authorList>
            <person name="Goeker M."/>
        </authorList>
    </citation>
    <scope>NUCLEOTIDE SEQUENCE [LARGE SCALE GENOMIC DNA]</scope>
    <source>
        <strain evidence="5 6">DSM 104297</strain>
    </source>
</reference>
<dbReference type="Proteomes" id="UP000809829">
    <property type="component" value="Unassembled WGS sequence"/>
</dbReference>
<dbReference type="EC" id="2.3.1.267" evidence="5"/>